<dbReference type="Proteomes" id="UP000036987">
    <property type="component" value="Unassembled WGS sequence"/>
</dbReference>
<accession>A0A0K9NR33</accession>
<dbReference type="EMBL" id="LFYR01001930">
    <property type="protein sequence ID" value="KMZ58445.1"/>
    <property type="molecule type" value="Genomic_DNA"/>
</dbReference>
<dbReference type="OrthoDB" id="6770078at2759"/>
<dbReference type="GO" id="GO:0003676">
    <property type="term" value="F:nucleic acid binding"/>
    <property type="evidence" value="ECO:0007669"/>
    <property type="project" value="InterPro"/>
</dbReference>
<dbReference type="Pfam" id="PF13358">
    <property type="entry name" value="DDE_3"/>
    <property type="match status" value="1"/>
</dbReference>
<dbReference type="Gene3D" id="3.30.420.10">
    <property type="entry name" value="Ribonuclease H-like superfamily/Ribonuclease H"/>
    <property type="match status" value="1"/>
</dbReference>
<dbReference type="STRING" id="29655.A0A0K9NR33"/>
<proteinExistence type="predicted"/>
<protein>
    <recommendedName>
        <fullName evidence="1">Tc1-like transposase DDE domain-containing protein</fullName>
    </recommendedName>
</protein>
<dbReference type="PANTHER" id="PTHR47326:SF1">
    <property type="entry name" value="HTH PSQ-TYPE DOMAIN-CONTAINING PROTEIN"/>
    <property type="match status" value="1"/>
</dbReference>
<evidence type="ECO:0000313" key="3">
    <source>
        <dbReference type="Proteomes" id="UP000036987"/>
    </source>
</evidence>
<evidence type="ECO:0000259" key="1">
    <source>
        <dbReference type="Pfam" id="PF13358"/>
    </source>
</evidence>
<dbReference type="InterPro" id="IPR038717">
    <property type="entry name" value="Tc1-like_DDE_dom"/>
</dbReference>
<keyword evidence="3" id="KW-1185">Reference proteome</keyword>
<gene>
    <name evidence="2" type="ORF">ZOSMA_7712G00010</name>
</gene>
<organism evidence="2 3">
    <name type="scientific">Zostera marina</name>
    <name type="common">Eelgrass</name>
    <dbReference type="NCBI Taxonomy" id="29655"/>
    <lineage>
        <taxon>Eukaryota</taxon>
        <taxon>Viridiplantae</taxon>
        <taxon>Streptophyta</taxon>
        <taxon>Embryophyta</taxon>
        <taxon>Tracheophyta</taxon>
        <taxon>Spermatophyta</taxon>
        <taxon>Magnoliopsida</taxon>
        <taxon>Liliopsida</taxon>
        <taxon>Zosteraceae</taxon>
        <taxon>Zostera</taxon>
    </lineage>
</organism>
<dbReference type="AlphaFoldDB" id="A0A0K9NR33"/>
<dbReference type="PANTHER" id="PTHR47326">
    <property type="entry name" value="TRANSPOSABLE ELEMENT TC3 TRANSPOSASE-LIKE PROTEIN"/>
    <property type="match status" value="1"/>
</dbReference>
<evidence type="ECO:0000313" key="2">
    <source>
        <dbReference type="EMBL" id="KMZ58445.1"/>
    </source>
</evidence>
<name>A0A0K9NR33_ZOSMR</name>
<dbReference type="InterPro" id="IPR036397">
    <property type="entry name" value="RNaseH_sf"/>
</dbReference>
<comment type="caution">
    <text evidence="2">The sequence shown here is derived from an EMBL/GenBank/DDBJ whole genome shotgun (WGS) entry which is preliminary data.</text>
</comment>
<reference evidence="3" key="1">
    <citation type="journal article" date="2016" name="Nature">
        <title>The genome of the seagrass Zostera marina reveals angiosperm adaptation to the sea.</title>
        <authorList>
            <person name="Olsen J.L."/>
            <person name="Rouze P."/>
            <person name="Verhelst B."/>
            <person name="Lin Y.-C."/>
            <person name="Bayer T."/>
            <person name="Collen J."/>
            <person name="Dattolo E."/>
            <person name="De Paoli E."/>
            <person name="Dittami S."/>
            <person name="Maumus F."/>
            <person name="Michel G."/>
            <person name="Kersting A."/>
            <person name="Lauritano C."/>
            <person name="Lohaus R."/>
            <person name="Toepel M."/>
            <person name="Tonon T."/>
            <person name="Vanneste K."/>
            <person name="Amirebrahimi M."/>
            <person name="Brakel J."/>
            <person name="Bostroem C."/>
            <person name="Chovatia M."/>
            <person name="Grimwood J."/>
            <person name="Jenkins J.W."/>
            <person name="Jueterbock A."/>
            <person name="Mraz A."/>
            <person name="Stam W.T."/>
            <person name="Tice H."/>
            <person name="Bornberg-Bauer E."/>
            <person name="Green P.J."/>
            <person name="Pearson G.A."/>
            <person name="Procaccini G."/>
            <person name="Duarte C.M."/>
            <person name="Schmutz J."/>
            <person name="Reusch T.B.H."/>
            <person name="Van de Peer Y."/>
        </authorList>
    </citation>
    <scope>NUCLEOTIDE SEQUENCE [LARGE SCALE GENOMIC DNA]</scope>
    <source>
        <strain evidence="3">cv. Finnish</strain>
    </source>
</reference>
<sequence>MAERLENPAFERNLVFFDEAHFHVDGVPNRQNFRTWAPENPNFVVEEPLHSARVTALIGIGYYGIVGPFFFDGNVNGQRYLEMLENHVLPALREWPNFGDIVLVQDGAPPHWALIVREFLNRHFNMRWIGRSSPFIHWPPRSPDLTPMDYFIWGHLKDRLYMGQRFPSLEVLMERVQEEAEQIPLDMVRRALDNFWHRLLICEERAGLSVETTD</sequence>
<feature type="domain" description="Tc1-like transposase DDE" evidence="1">
    <location>
        <begin position="14"/>
        <end position="171"/>
    </location>
</feature>